<dbReference type="OrthoDB" id="1913496at2759"/>
<dbReference type="AlphaFoldDB" id="A0A4Y7KA47"/>
<dbReference type="EMBL" id="CM010721">
    <property type="protein sequence ID" value="RZC69081.1"/>
    <property type="molecule type" value="Genomic_DNA"/>
</dbReference>
<dbReference type="PANTHER" id="PTHR36309:SF1">
    <property type="entry name" value="RNA-BINDING (RRM_RBD_RNP MOTIFS) FAMILY PROTEIN"/>
    <property type="match status" value="1"/>
</dbReference>
<organism evidence="3 4">
    <name type="scientific">Papaver somniferum</name>
    <name type="common">Opium poppy</name>
    <dbReference type="NCBI Taxonomy" id="3469"/>
    <lineage>
        <taxon>Eukaryota</taxon>
        <taxon>Viridiplantae</taxon>
        <taxon>Streptophyta</taxon>
        <taxon>Embryophyta</taxon>
        <taxon>Tracheophyta</taxon>
        <taxon>Spermatophyta</taxon>
        <taxon>Magnoliopsida</taxon>
        <taxon>Ranunculales</taxon>
        <taxon>Papaveraceae</taxon>
        <taxon>Papaveroideae</taxon>
        <taxon>Papaver</taxon>
    </lineage>
</organism>
<dbReference type="InterPro" id="IPR000504">
    <property type="entry name" value="RRM_dom"/>
</dbReference>
<dbReference type="InterPro" id="IPR012677">
    <property type="entry name" value="Nucleotide-bd_a/b_plait_sf"/>
</dbReference>
<accession>A0A4Y7KA47</accession>
<evidence type="ECO:0000313" key="4">
    <source>
        <dbReference type="Proteomes" id="UP000316621"/>
    </source>
</evidence>
<dbReference type="PROSITE" id="PS50102">
    <property type="entry name" value="RRM"/>
    <property type="match status" value="1"/>
</dbReference>
<dbReference type="CDD" id="cd00590">
    <property type="entry name" value="RRM_SF"/>
    <property type="match status" value="1"/>
</dbReference>
<dbReference type="GO" id="GO:0003723">
    <property type="term" value="F:RNA binding"/>
    <property type="evidence" value="ECO:0007669"/>
    <property type="project" value="UniProtKB-UniRule"/>
</dbReference>
<sequence length="198" mass="22648">MGNSTEEYAAFEEKVKRTVYIDNLSPLVTDAVLKTALGQFGTVESVQFIPNYVEPKNIPQCALVVMQTEKQAKAIIFEMSNFPFMMSGMPRPVRALPAEVKMFADRPIKPGRRITCQWLDPSDRNFDVAQKLKEVTQRHAREASYLLQLQLEEEEKLAAEQSETLKTNYKKCEMLESLFSDGSHGRLAYRYNLKVTDD</sequence>
<dbReference type="Proteomes" id="UP000316621">
    <property type="component" value="Chromosome 7"/>
</dbReference>
<dbReference type="InterPro" id="IPR035979">
    <property type="entry name" value="RBD_domain_sf"/>
</dbReference>
<proteinExistence type="predicted"/>
<dbReference type="SMART" id="SM00360">
    <property type="entry name" value="RRM"/>
    <property type="match status" value="1"/>
</dbReference>
<dbReference type="PANTHER" id="PTHR36309">
    <property type="entry name" value="RNA-BINDING (RRM/RBD/RNP MOTIFS) FAMILY PROTEIN"/>
    <property type="match status" value="1"/>
</dbReference>
<dbReference type="Gramene" id="RZC69081">
    <property type="protein sequence ID" value="RZC69081"/>
    <property type="gene ID" value="C5167_033236"/>
</dbReference>
<evidence type="ECO:0000256" key="1">
    <source>
        <dbReference type="PROSITE-ProRule" id="PRU00176"/>
    </source>
</evidence>
<keyword evidence="1" id="KW-0694">RNA-binding</keyword>
<dbReference type="Gene3D" id="3.30.70.330">
    <property type="match status" value="1"/>
</dbReference>
<dbReference type="OMA" id="MFDDRPI"/>
<feature type="domain" description="RRM" evidence="2">
    <location>
        <begin position="17"/>
        <end position="100"/>
    </location>
</feature>
<keyword evidence="4" id="KW-1185">Reference proteome</keyword>
<gene>
    <name evidence="3" type="ORF">C5167_033236</name>
</gene>
<evidence type="ECO:0000313" key="3">
    <source>
        <dbReference type="EMBL" id="RZC69081.1"/>
    </source>
</evidence>
<evidence type="ECO:0000259" key="2">
    <source>
        <dbReference type="PROSITE" id="PS50102"/>
    </source>
</evidence>
<dbReference type="InterPro" id="IPR053316">
    <property type="entry name" value="Epigenetic_reg_gene_expr"/>
</dbReference>
<dbReference type="SUPFAM" id="SSF54928">
    <property type="entry name" value="RNA-binding domain, RBD"/>
    <property type="match status" value="1"/>
</dbReference>
<reference evidence="3 4" key="1">
    <citation type="journal article" date="2018" name="Science">
        <title>The opium poppy genome and morphinan production.</title>
        <authorList>
            <person name="Guo L."/>
            <person name="Winzer T."/>
            <person name="Yang X."/>
            <person name="Li Y."/>
            <person name="Ning Z."/>
            <person name="He Z."/>
            <person name="Teodor R."/>
            <person name="Lu Y."/>
            <person name="Bowser T.A."/>
            <person name="Graham I.A."/>
            <person name="Ye K."/>
        </authorList>
    </citation>
    <scope>NUCLEOTIDE SEQUENCE [LARGE SCALE GENOMIC DNA]</scope>
    <source>
        <strain evidence="4">cv. HN1</strain>
        <tissue evidence="3">Leaves</tissue>
    </source>
</reference>
<name>A0A4Y7KA47_PAPSO</name>
<protein>
    <recommendedName>
        <fullName evidence="2">RRM domain-containing protein</fullName>
    </recommendedName>
</protein>
<dbReference type="Pfam" id="PF00076">
    <property type="entry name" value="RRM_1"/>
    <property type="match status" value="1"/>
</dbReference>